<name>A0AAV7X462_9NEOP</name>
<dbReference type="GO" id="GO:0043565">
    <property type="term" value="F:sequence-specific DNA binding"/>
    <property type="evidence" value="ECO:0007669"/>
    <property type="project" value="InterPro"/>
</dbReference>
<evidence type="ECO:0000256" key="1">
    <source>
        <dbReference type="ARBA" id="ARBA00005562"/>
    </source>
</evidence>
<dbReference type="EMBL" id="JAPTSV010000014">
    <property type="protein sequence ID" value="KAJ1520693.1"/>
    <property type="molecule type" value="Genomic_DNA"/>
</dbReference>
<dbReference type="GO" id="GO:0000981">
    <property type="term" value="F:DNA-binding transcription factor activity, RNA polymerase II-specific"/>
    <property type="evidence" value="ECO:0007669"/>
    <property type="project" value="TreeGrafter"/>
</dbReference>
<gene>
    <name evidence="5" type="ORF">ONE63_003795</name>
</gene>
<reference evidence="5" key="1">
    <citation type="submission" date="2022-12" db="EMBL/GenBank/DDBJ databases">
        <title>Chromosome-level genome assembly of the bean flower thrips Megalurothrips usitatus.</title>
        <authorList>
            <person name="Ma L."/>
            <person name="Liu Q."/>
            <person name="Li H."/>
            <person name="Cai W."/>
        </authorList>
    </citation>
    <scope>NUCLEOTIDE SEQUENCE</scope>
    <source>
        <strain evidence="5">Cailab_2022a</strain>
    </source>
</reference>
<feature type="domain" description="ETS" evidence="4">
    <location>
        <begin position="1"/>
        <end position="46"/>
    </location>
</feature>
<dbReference type="AlphaFoldDB" id="A0AAV7X462"/>
<evidence type="ECO:0000313" key="5">
    <source>
        <dbReference type="EMBL" id="KAJ1520693.1"/>
    </source>
</evidence>
<accession>A0AAV7X462</accession>
<keyword evidence="3" id="KW-0539">Nucleus</keyword>
<comment type="caution">
    <text evidence="5">The sequence shown here is derived from an EMBL/GenBank/DDBJ whole genome shotgun (WGS) entry which is preliminary data.</text>
</comment>
<evidence type="ECO:0000259" key="4">
    <source>
        <dbReference type="PROSITE" id="PS50061"/>
    </source>
</evidence>
<protein>
    <recommendedName>
        <fullName evidence="4">ETS domain-containing protein</fullName>
    </recommendedName>
</protein>
<dbReference type="Gene3D" id="1.10.10.10">
    <property type="entry name" value="Winged helix-like DNA-binding domain superfamily/Winged helix DNA-binding domain"/>
    <property type="match status" value="1"/>
</dbReference>
<comment type="similarity">
    <text evidence="1 3">Belongs to the ETS family.</text>
</comment>
<sequence length="88" mass="10342">MVACLWGIHKNKPDMTYETMGRGMRYYYKRGILAKVKCKGQSHTYKFGQFPINSEENETVEVFEYNNDSDHPVEIVNHVIKEEPLEDI</sequence>
<evidence type="ECO:0000313" key="6">
    <source>
        <dbReference type="Proteomes" id="UP001075354"/>
    </source>
</evidence>
<organism evidence="5 6">
    <name type="scientific">Megalurothrips usitatus</name>
    <name type="common">bean blossom thrips</name>
    <dbReference type="NCBI Taxonomy" id="439358"/>
    <lineage>
        <taxon>Eukaryota</taxon>
        <taxon>Metazoa</taxon>
        <taxon>Ecdysozoa</taxon>
        <taxon>Arthropoda</taxon>
        <taxon>Hexapoda</taxon>
        <taxon>Insecta</taxon>
        <taxon>Pterygota</taxon>
        <taxon>Neoptera</taxon>
        <taxon>Paraneoptera</taxon>
        <taxon>Thysanoptera</taxon>
        <taxon>Terebrantia</taxon>
        <taxon>Thripoidea</taxon>
        <taxon>Thripidae</taxon>
        <taxon>Megalurothrips</taxon>
    </lineage>
</organism>
<dbReference type="SUPFAM" id="SSF46785">
    <property type="entry name" value="Winged helix' DNA-binding domain"/>
    <property type="match status" value="1"/>
</dbReference>
<dbReference type="Pfam" id="PF00178">
    <property type="entry name" value="Ets"/>
    <property type="match status" value="1"/>
</dbReference>
<comment type="subcellular location">
    <subcellularLocation>
        <location evidence="3">Nucleus</location>
    </subcellularLocation>
</comment>
<dbReference type="InterPro" id="IPR000418">
    <property type="entry name" value="Ets_dom"/>
</dbReference>
<keyword evidence="2 3" id="KW-0238">DNA-binding</keyword>
<dbReference type="PANTHER" id="PTHR11849">
    <property type="entry name" value="ETS"/>
    <property type="match status" value="1"/>
</dbReference>
<evidence type="ECO:0000256" key="3">
    <source>
        <dbReference type="RuleBase" id="RU004019"/>
    </source>
</evidence>
<keyword evidence="6" id="KW-1185">Reference proteome</keyword>
<dbReference type="GO" id="GO:0005634">
    <property type="term" value="C:nucleus"/>
    <property type="evidence" value="ECO:0007669"/>
    <property type="project" value="UniProtKB-SubCell"/>
</dbReference>
<dbReference type="PANTHER" id="PTHR11849:SF191">
    <property type="entry name" value="ECDYSONE-INDUCED PROTEIN 74EF ISOFORM B"/>
    <property type="match status" value="1"/>
</dbReference>
<dbReference type="PROSITE" id="PS50061">
    <property type="entry name" value="ETS_DOMAIN_3"/>
    <property type="match status" value="1"/>
</dbReference>
<evidence type="ECO:0000256" key="2">
    <source>
        <dbReference type="ARBA" id="ARBA00023125"/>
    </source>
</evidence>
<proteinExistence type="inferred from homology"/>
<dbReference type="InterPro" id="IPR036390">
    <property type="entry name" value="WH_DNA-bd_sf"/>
</dbReference>
<dbReference type="InterPro" id="IPR036388">
    <property type="entry name" value="WH-like_DNA-bd_sf"/>
</dbReference>
<dbReference type="GO" id="GO:0030154">
    <property type="term" value="P:cell differentiation"/>
    <property type="evidence" value="ECO:0007669"/>
    <property type="project" value="TreeGrafter"/>
</dbReference>
<dbReference type="SMART" id="SM00413">
    <property type="entry name" value="ETS"/>
    <property type="match status" value="1"/>
</dbReference>
<dbReference type="InterPro" id="IPR046328">
    <property type="entry name" value="ETS_fam"/>
</dbReference>
<dbReference type="Proteomes" id="UP001075354">
    <property type="component" value="Chromosome 14"/>
</dbReference>
<dbReference type="PRINTS" id="PR00454">
    <property type="entry name" value="ETSDOMAIN"/>
</dbReference>